<dbReference type="PRINTS" id="PR01100">
    <property type="entry name" value="SHIKIMTKNASE"/>
</dbReference>
<dbReference type="Pfam" id="PF01202">
    <property type="entry name" value="SKI"/>
    <property type="match status" value="1"/>
</dbReference>
<dbReference type="CDD" id="cd00464">
    <property type="entry name" value="SK"/>
    <property type="match status" value="1"/>
</dbReference>
<feature type="binding site" evidence="7">
    <location>
        <position position="56"/>
    </location>
    <ligand>
        <name>substrate</name>
    </ligand>
</feature>
<keyword evidence="2 7" id="KW-0808">Transferase</keyword>
<organism evidence="8 9">
    <name type="scientific">Exiguobacterium mexicanum</name>
    <dbReference type="NCBI Taxonomy" id="340146"/>
    <lineage>
        <taxon>Bacteria</taxon>
        <taxon>Bacillati</taxon>
        <taxon>Bacillota</taxon>
        <taxon>Bacilli</taxon>
        <taxon>Bacillales</taxon>
        <taxon>Bacillales Family XII. Incertae Sedis</taxon>
        <taxon>Exiguobacterium</taxon>
    </lineage>
</organism>
<name>A0ABT7MQ76_9BACL</name>
<feature type="binding site" evidence="7">
    <location>
        <position position="75"/>
    </location>
    <ligand>
        <name>substrate</name>
    </ligand>
</feature>
<evidence type="ECO:0000313" key="8">
    <source>
        <dbReference type="EMBL" id="MDL5377337.1"/>
    </source>
</evidence>
<evidence type="ECO:0000313" key="9">
    <source>
        <dbReference type="Proteomes" id="UP001230807"/>
    </source>
</evidence>
<dbReference type="Proteomes" id="UP001230807">
    <property type="component" value="Unassembled WGS sequence"/>
</dbReference>
<evidence type="ECO:0000256" key="7">
    <source>
        <dbReference type="HAMAP-Rule" id="MF_00109"/>
    </source>
</evidence>
<evidence type="ECO:0000256" key="3">
    <source>
        <dbReference type="ARBA" id="ARBA00022741"/>
    </source>
</evidence>
<dbReference type="EC" id="2.7.1.71" evidence="7"/>
<sequence length="161" mass="18407">MTKPFYIIGFMGTGKSSLKQYLAKSNHVIDLDELFETHTGMDIPAYFDRYGEAAFRLQESRLLQNARADYIVTGGGIVEREANMEWMREQGVIITLDLPFEACWERIKDSDRPLVRNGKAAVHTLYERRRPLYARANHVLDASLCTEAIAHTLNQLKEVEG</sequence>
<dbReference type="Gene3D" id="3.40.50.300">
    <property type="entry name" value="P-loop containing nucleotide triphosphate hydrolases"/>
    <property type="match status" value="1"/>
</dbReference>
<evidence type="ECO:0000256" key="6">
    <source>
        <dbReference type="ARBA" id="ARBA00023141"/>
    </source>
</evidence>
<keyword evidence="6 7" id="KW-0057">Aromatic amino acid biosynthesis</keyword>
<protein>
    <recommendedName>
        <fullName evidence="7">Shikimate kinase</fullName>
        <shortName evidence="7">SK</shortName>
        <ecNumber evidence="7">2.7.1.71</ecNumber>
    </recommendedName>
</protein>
<dbReference type="HAMAP" id="MF_00109">
    <property type="entry name" value="Shikimate_kinase"/>
    <property type="match status" value="1"/>
</dbReference>
<comment type="subcellular location">
    <subcellularLocation>
        <location evidence="7">Cytoplasm</location>
    </subcellularLocation>
</comment>
<dbReference type="PANTHER" id="PTHR21087">
    <property type="entry name" value="SHIKIMATE KINASE"/>
    <property type="match status" value="1"/>
</dbReference>
<keyword evidence="5 7" id="KW-0067">ATP-binding</keyword>
<dbReference type="InterPro" id="IPR000623">
    <property type="entry name" value="Shikimate_kinase/TSH1"/>
</dbReference>
<comment type="catalytic activity">
    <reaction evidence="7">
        <text>shikimate + ATP = 3-phosphoshikimate + ADP + H(+)</text>
        <dbReference type="Rhea" id="RHEA:13121"/>
        <dbReference type="ChEBI" id="CHEBI:15378"/>
        <dbReference type="ChEBI" id="CHEBI:30616"/>
        <dbReference type="ChEBI" id="CHEBI:36208"/>
        <dbReference type="ChEBI" id="CHEBI:145989"/>
        <dbReference type="ChEBI" id="CHEBI:456216"/>
        <dbReference type="EC" id="2.7.1.71"/>
    </reaction>
</comment>
<feature type="binding site" evidence="7">
    <location>
        <position position="112"/>
    </location>
    <ligand>
        <name>ATP</name>
        <dbReference type="ChEBI" id="CHEBI:30616"/>
    </ligand>
</feature>
<dbReference type="InterPro" id="IPR027417">
    <property type="entry name" value="P-loop_NTPase"/>
</dbReference>
<comment type="cofactor">
    <cofactor evidence="7">
        <name>Mg(2+)</name>
        <dbReference type="ChEBI" id="CHEBI:18420"/>
    </cofactor>
    <text evidence="7">Binds 1 Mg(2+) ion per subunit.</text>
</comment>
<gene>
    <name evidence="7" type="primary">aroK</name>
    <name evidence="8" type="ORF">QR695_10005</name>
</gene>
<comment type="pathway">
    <text evidence="7">Metabolic intermediate biosynthesis; chorismate biosynthesis; chorismate from D-erythrose 4-phosphate and phosphoenolpyruvate: step 5/7.</text>
</comment>
<evidence type="ECO:0000256" key="5">
    <source>
        <dbReference type="ARBA" id="ARBA00022840"/>
    </source>
</evidence>
<proteinExistence type="inferred from homology"/>
<keyword evidence="1 7" id="KW-0028">Amino-acid biosynthesis</keyword>
<comment type="subunit">
    <text evidence="7">Monomer.</text>
</comment>
<evidence type="ECO:0000256" key="2">
    <source>
        <dbReference type="ARBA" id="ARBA00022679"/>
    </source>
</evidence>
<dbReference type="PANTHER" id="PTHR21087:SF16">
    <property type="entry name" value="SHIKIMATE KINASE 1, CHLOROPLASTIC"/>
    <property type="match status" value="1"/>
</dbReference>
<comment type="caution">
    <text evidence="7">Lacks conserved residue(s) required for the propagation of feature annotation.</text>
</comment>
<keyword evidence="4 7" id="KW-0418">Kinase</keyword>
<keyword evidence="3 7" id="KW-0547">Nucleotide-binding</keyword>
<reference evidence="8 9" key="1">
    <citation type="submission" date="2023-06" db="EMBL/GenBank/DDBJ databases">
        <title>Influencing factors and mechanism of Cr(VI) reduction by facultative anaerobic Exiguobacterium sp. PY14.</title>
        <authorList>
            <person name="Zou L."/>
        </authorList>
    </citation>
    <scope>NUCLEOTIDE SEQUENCE [LARGE SCALE GENOMIC DNA]</scope>
    <source>
        <strain evidence="8 9">PY14</strain>
    </source>
</reference>
<keyword evidence="7" id="KW-0479">Metal-binding</keyword>
<dbReference type="EMBL" id="JASWER010000007">
    <property type="protein sequence ID" value="MDL5377337.1"/>
    <property type="molecule type" value="Genomic_DNA"/>
</dbReference>
<feature type="binding site" evidence="7">
    <location>
        <position position="16"/>
    </location>
    <ligand>
        <name>Mg(2+)</name>
        <dbReference type="ChEBI" id="CHEBI:18420"/>
    </ligand>
</feature>
<comment type="caution">
    <text evidence="8">The sequence shown here is derived from an EMBL/GenBank/DDBJ whole genome shotgun (WGS) entry which is preliminary data.</text>
</comment>
<accession>A0ABT7MQ76</accession>
<dbReference type="GO" id="GO:0016301">
    <property type="term" value="F:kinase activity"/>
    <property type="evidence" value="ECO:0007669"/>
    <property type="project" value="UniProtKB-KW"/>
</dbReference>
<comment type="function">
    <text evidence="7">Catalyzes the specific phosphorylation of the 3-hydroxyl group of shikimic acid using ATP as a cosubstrate.</text>
</comment>
<feature type="binding site" evidence="7">
    <location>
        <position position="129"/>
    </location>
    <ligand>
        <name>substrate</name>
    </ligand>
</feature>
<feature type="binding site" evidence="7">
    <location>
        <begin position="12"/>
        <end position="17"/>
    </location>
    <ligand>
        <name>ATP</name>
        <dbReference type="ChEBI" id="CHEBI:30616"/>
    </ligand>
</feature>
<dbReference type="InterPro" id="IPR031322">
    <property type="entry name" value="Shikimate/glucono_kinase"/>
</dbReference>
<keyword evidence="7" id="KW-0963">Cytoplasm</keyword>
<dbReference type="SUPFAM" id="SSF52540">
    <property type="entry name" value="P-loop containing nucleoside triphosphate hydrolases"/>
    <property type="match status" value="1"/>
</dbReference>
<keyword evidence="9" id="KW-1185">Reference proteome</keyword>
<evidence type="ECO:0000256" key="1">
    <source>
        <dbReference type="ARBA" id="ARBA00022605"/>
    </source>
</evidence>
<keyword evidence="7" id="KW-0460">Magnesium</keyword>
<feature type="binding site" evidence="7">
    <location>
        <position position="32"/>
    </location>
    <ligand>
        <name>substrate</name>
    </ligand>
</feature>
<dbReference type="RefSeq" id="WP_021067718.1">
    <property type="nucleotide sequence ID" value="NZ_CP183077.1"/>
</dbReference>
<comment type="similarity">
    <text evidence="7">Belongs to the shikimate kinase family.</text>
</comment>
<evidence type="ECO:0000256" key="4">
    <source>
        <dbReference type="ARBA" id="ARBA00022777"/>
    </source>
</evidence>